<dbReference type="AlphaFoldDB" id="A0A2I0JPJ6"/>
<sequence>MIGCTSYTFGQAGTRSRTCSGVHWRGKSSGTRLDARAGERELTGVRRRDDGHERRQANIRLVRTCMHVRMHACRGRPGSTGVGVRAVTSAGTRAVMDERG</sequence>
<proteinExistence type="predicted"/>
<protein>
    <submittedName>
        <fullName evidence="1">Uncharacterized protein</fullName>
    </submittedName>
</protein>
<evidence type="ECO:0000313" key="1">
    <source>
        <dbReference type="EMBL" id="PKI58224.1"/>
    </source>
</evidence>
<dbReference type="EMBL" id="PGOL01001418">
    <property type="protein sequence ID" value="PKI58224.1"/>
    <property type="molecule type" value="Genomic_DNA"/>
</dbReference>
<accession>A0A2I0JPJ6</accession>
<dbReference type="Proteomes" id="UP000233551">
    <property type="component" value="Unassembled WGS sequence"/>
</dbReference>
<evidence type="ECO:0000313" key="2">
    <source>
        <dbReference type="Proteomes" id="UP000233551"/>
    </source>
</evidence>
<gene>
    <name evidence="1" type="ORF">CRG98_021395</name>
</gene>
<comment type="caution">
    <text evidence="1">The sequence shown here is derived from an EMBL/GenBank/DDBJ whole genome shotgun (WGS) entry which is preliminary data.</text>
</comment>
<reference evidence="1 2" key="1">
    <citation type="submission" date="2017-11" db="EMBL/GenBank/DDBJ databases">
        <title>De-novo sequencing of pomegranate (Punica granatum L.) genome.</title>
        <authorList>
            <person name="Akparov Z."/>
            <person name="Amiraslanov A."/>
            <person name="Hajiyeva S."/>
            <person name="Abbasov M."/>
            <person name="Kaur K."/>
            <person name="Hamwieh A."/>
            <person name="Solovyev V."/>
            <person name="Salamov A."/>
            <person name="Braich B."/>
            <person name="Kosarev P."/>
            <person name="Mahmoud A."/>
            <person name="Hajiyev E."/>
            <person name="Babayeva S."/>
            <person name="Izzatullayeva V."/>
            <person name="Mammadov A."/>
            <person name="Mammadov A."/>
            <person name="Sharifova S."/>
            <person name="Ojaghi J."/>
            <person name="Eynullazada K."/>
            <person name="Bayramov B."/>
            <person name="Abdulazimova A."/>
            <person name="Shahmuradov I."/>
        </authorList>
    </citation>
    <scope>NUCLEOTIDE SEQUENCE [LARGE SCALE GENOMIC DNA]</scope>
    <source>
        <strain evidence="2">cv. AG2017</strain>
        <tissue evidence="1">Leaf</tissue>
    </source>
</reference>
<keyword evidence="2" id="KW-1185">Reference proteome</keyword>
<name>A0A2I0JPJ6_PUNGR</name>
<organism evidence="1 2">
    <name type="scientific">Punica granatum</name>
    <name type="common">Pomegranate</name>
    <dbReference type="NCBI Taxonomy" id="22663"/>
    <lineage>
        <taxon>Eukaryota</taxon>
        <taxon>Viridiplantae</taxon>
        <taxon>Streptophyta</taxon>
        <taxon>Embryophyta</taxon>
        <taxon>Tracheophyta</taxon>
        <taxon>Spermatophyta</taxon>
        <taxon>Magnoliopsida</taxon>
        <taxon>eudicotyledons</taxon>
        <taxon>Gunneridae</taxon>
        <taxon>Pentapetalae</taxon>
        <taxon>rosids</taxon>
        <taxon>malvids</taxon>
        <taxon>Myrtales</taxon>
        <taxon>Lythraceae</taxon>
        <taxon>Punica</taxon>
    </lineage>
</organism>